<gene>
    <name evidence="2" type="ORF">SHERM_27353</name>
</gene>
<proteinExistence type="predicted"/>
<dbReference type="AlphaFoldDB" id="A0A9N7NHR4"/>
<sequence length="291" mass="32150">MVNYNLYSLGHDRVLSFDGGGTSSPYEKLETSVIVGSSHGWLALFNPTNSDLFLSNPLTGRHIISGEDPEHEDCRALMIFGTCEILAFCCQGRAGAGWTRIGAHTYPPYNDVRGYEDMDLLGPENYISWLGNVESSRLKTGIWTRALRYLVYAEDLRQLFIVTRHLVGQMAPDGSCVDDSERDGEYPYKTLAFEVHKIDREEGGGGKLSYVDGSLSGLAMFVGLNHSCAVMATNGGLKPDSIYFTDDKVFNPRNSITLMRRKKCMGGTILGFMIMGRRLSRLAITRAMSGA</sequence>
<dbReference type="PANTHER" id="PTHR44259:SF37">
    <property type="entry name" value="DUF1618 DOMAIN-CONTAINING PROTEIN"/>
    <property type="match status" value="1"/>
</dbReference>
<dbReference type="Pfam" id="PF03478">
    <property type="entry name" value="Beta-prop_KIB1-4"/>
    <property type="match status" value="1"/>
</dbReference>
<dbReference type="InterPro" id="IPR050942">
    <property type="entry name" value="F-box_BR-signaling"/>
</dbReference>
<feature type="domain" description="KIB1-4 beta-propeller" evidence="1">
    <location>
        <begin position="28"/>
        <end position="252"/>
    </location>
</feature>
<evidence type="ECO:0000313" key="2">
    <source>
        <dbReference type="EMBL" id="CAA0832046.1"/>
    </source>
</evidence>
<accession>A0A9N7NHR4</accession>
<comment type="caution">
    <text evidence="2">The sequence shown here is derived from an EMBL/GenBank/DDBJ whole genome shotgun (WGS) entry which is preliminary data.</text>
</comment>
<evidence type="ECO:0000313" key="3">
    <source>
        <dbReference type="Proteomes" id="UP001153555"/>
    </source>
</evidence>
<protein>
    <recommendedName>
        <fullName evidence="1">KIB1-4 beta-propeller domain-containing protein</fullName>
    </recommendedName>
</protein>
<reference evidence="2" key="1">
    <citation type="submission" date="2019-12" db="EMBL/GenBank/DDBJ databases">
        <authorList>
            <person name="Scholes J."/>
        </authorList>
    </citation>
    <scope>NUCLEOTIDE SEQUENCE</scope>
</reference>
<name>A0A9N7NHR4_STRHE</name>
<evidence type="ECO:0000259" key="1">
    <source>
        <dbReference type="Pfam" id="PF03478"/>
    </source>
</evidence>
<dbReference type="OrthoDB" id="642536at2759"/>
<keyword evidence="3" id="KW-1185">Reference proteome</keyword>
<dbReference type="EMBL" id="CACSLK010027833">
    <property type="protein sequence ID" value="CAA0832046.1"/>
    <property type="molecule type" value="Genomic_DNA"/>
</dbReference>
<dbReference type="Proteomes" id="UP001153555">
    <property type="component" value="Unassembled WGS sequence"/>
</dbReference>
<dbReference type="PANTHER" id="PTHR44259">
    <property type="entry name" value="OS07G0183000 PROTEIN-RELATED"/>
    <property type="match status" value="1"/>
</dbReference>
<dbReference type="InterPro" id="IPR005174">
    <property type="entry name" value="KIB1-4_b-propeller"/>
</dbReference>
<organism evidence="2 3">
    <name type="scientific">Striga hermonthica</name>
    <name type="common">Purple witchweed</name>
    <name type="synonym">Buchnera hermonthica</name>
    <dbReference type="NCBI Taxonomy" id="68872"/>
    <lineage>
        <taxon>Eukaryota</taxon>
        <taxon>Viridiplantae</taxon>
        <taxon>Streptophyta</taxon>
        <taxon>Embryophyta</taxon>
        <taxon>Tracheophyta</taxon>
        <taxon>Spermatophyta</taxon>
        <taxon>Magnoliopsida</taxon>
        <taxon>eudicotyledons</taxon>
        <taxon>Gunneridae</taxon>
        <taxon>Pentapetalae</taxon>
        <taxon>asterids</taxon>
        <taxon>lamiids</taxon>
        <taxon>Lamiales</taxon>
        <taxon>Orobanchaceae</taxon>
        <taxon>Buchnereae</taxon>
        <taxon>Striga</taxon>
    </lineage>
</organism>